<dbReference type="OrthoDB" id="3724345at2759"/>
<keyword evidence="2" id="KW-1185">Reference proteome</keyword>
<dbReference type="Proteomes" id="UP000770015">
    <property type="component" value="Unassembled WGS sequence"/>
</dbReference>
<dbReference type="PANTHER" id="PTHR36922">
    <property type="entry name" value="BLL2446 PROTEIN"/>
    <property type="match status" value="1"/>
</dbReference>
<dbReference type="InterPro" id="IPR018531">
    <property type="entry name" value="DUF1993"/>
</dbReference>
<dbReference type="Pfam" id="PF09351">
    <property type="entry name" value="DUF1993"/>
    <property type="match status" value="1"/>
</dbReference>
<evidence type="ECO:0000313" key="1">
    <source>
        <dbReference type="EMBL" id="KAH6670978.1"/>
    </source>
</evidence>
<gene>
    <name evidence="1" type="ORF">F5X68DRAFT_215574</name>
</gene>
<dbReference type="PANTHER" id="PTHR36922:SF1">
    <property type="entry name" value="DUF1993 DOMAIN-CONTAINING PROTEIN"/>
    <property type="match status" value="1"/>
</dbReference>
<organism evidence="1 2">
    <name type="scientific">Plectosphaerella plurivora</name>
    <dbReference type="NCBI Taxonomy" id="936078"/>
    <lineage>
        <taxon>Eukaryota</taxon>
        <taxon>Fungi</taxon>
        <taxon>Dikarya</taxon>
        <taxon>Ascomycota</taxon>
        <taxon>Pezizomycotina</taxon>
        <taxon>Sordariomycetes</taxon>
        <taxon>Hypocreomycetidae</taxon>
        <taxon>Glomerellales</taxon>
        <taxon>Plectosphaerellaceae</taxon>
        <taxon>Plectosphaerella</taxon>
    </lineage>
</organism>
<name>A0A9P8V432_9PEZI</name>
<dbReference type="EMBL" id="JAGSXJ010000029">
    <property type="protein sequence ID" value="KAH6670978.1"/>
    <property type="molecule type" value="Genomic_DNA"/>
</dbReference>
<accession>A0A9P8V432</accession>
<evidence type="ECO:0000313" key="2">
    <source>
        <dbReference type="Proteomes" id="UP000770015"/>
    </source>
</evidence>
<evidence type="ECO:0008006" key="3">
    <source>
        <dbReference type="Google" id="ProtNLM"/>
    </source>
</evidence>
<dbReference type="AlphaFoldDB" id="A0A9P8V432"/>
<protein>
    <recommendedName>
        <fullName evidence="3">DUF1993 domain-containing protein</fullName>
    </recommendedName>
</protein>
<dbReference type="InterPro" id="IPR034660">
    <property type="entry name" value="DinB/YfiT-like"/>
</dbReference>
<sequence>MSPRRRLNRSWPVGWELQIATPLFFGSVPVLDVAPSTCPSFCVRVRVVPSSVPVSHLLWASPETSRHKRAIPFSLSPLPINNKHKHNSHLPSSSPQNTSKMASYTLADGTIPHATGALKVMSHLIDTIEKSETPSETLLQARLAPDMLPFSLQVYILADTSCKLLARLQGVEPISLGAHDQVKTVADARALIAKAEEYLAAADASAISTRADETVSFGMGRDKPDAVVKAREYAAGYALPNVFFHTVTAYAILRKEGVTIGKDDYLRHFLGPYLS</sequence>
<proteinExistence type="predicted"/>
<dbReference type="SUPFAM" id="SSF109854">
    <property type="entry name" value="DinB/YfiT-like putative metalloenzymes"/>
    <property type="match status" value="1"/>
</dbReference>
<reference evidence="1" key="1">
    <citation type="journal article" date="2021" name="Nat. Commun.">
        <title>Genetic determinants of endophytism in the Arabidopsis root mycobiome.</title>
        <authorList>
            <person name="Mesny F."/>
            <person name="Miyauchi S."/>
            <person name="Thiergart T."/>
            <person name="Pickel B."/>
            <person name="Atanasova L."/>
            <person name="Karlsson M."/>
            <person name="Huettel B."/>
            <person name="Barry K.W."/>
            <person name="Haridas S."/>
            <person name="Chen C."/>
            <person name="Bauer D."/>
            <person name="Andreopoulos W."/>
            <person name="Pangilinan J."/>
            <person name="LaButti K."/>
            <person name="Riley R."/>
            <person name="Lipzen A."/>
            <person name="Clum A."/>
            <person name="Drula E."/>
            <person name="Henrissat B."/>
            <person name="Kohler A."/>
            <person name="Grigoriev I.V."/>
            <person name="Martin F.M."/>
            <person name="Hacquard S."/>
        </authorList>
    </citation>
    <scope>NUCLEOTIDE SEQUENCE</scope>
    <source>
        <strain evidence="1">MPI-SDFR-AT-0117</strain>
    </source>
</reference>
<dbReference type="Gene3D" id="1.20.120.450">
    <property type="entry name" value="dinb family like domain"/>
    <property type="match status" value="1"/>
</dbReference>
<comment type="caution">
    <text evidence="1">The sequence shown here is derived from an EMBL/GenBank/DDBJ whole genome shotgun (WGS) entry which is preliminary data.</text>
</comment>